<keyword evidence="1" id="KW-0282">Flagellum</keyword>
<dbReference type="InterPro" id="IPR010845">
    <property type="entry name" value="FlaF"/>
</dbReference>
<name>A0A9X2BW48_9PROT</name>
<keyword evidence="2" id="KW-1185">Reference proteome</keyword>
<dbReference type="EMBL" id="JALPRX010000036">
    <property type="protein sequence ID" value="MCK8784664.1"/>
    <property type="molecule type" value="Genomic_DNA"/>
</dbReference>
<comment type="caution">
    <text evidence="1">The sequence shown here is derived from an EMBL/GenBank/DDBJ whole genome shotgun (WGS) entry which is preliminary data.</text>
</comment>
<evidence type="ECO:0000313" key="1">
    <source>
        <dbReference type="EMBL" id="MCK8784664.1"/>
    </source>
</evidence>
<organism evidence="1 2">
    <name type="scientific">Roseomonas acroporae</name>
    <dbReference type="NCBI Taxonomy" id="2937791"/>
    <lineage>
        <taxon>Bacteria</taxon>
        <taxon>Pseudomonadati</taxon>
        <taxon>Pseudomonadota</taxon>
        <taxon>Alphaproteobacteria</taxon>
        <taxon>Acetobacterales</taxon>
        <taxon>Roseomonadaceae</taxon>
        <taxon>Roseomonas</taxon>
    </lineage>
</organism>
<evidence type="ECO:0000313" key="2">
    <source>
        <dbReference type="Proteomes" id="UP001139516"/>
    </source>
</evidence>
<sequence length="126" mass="13669">MMQTSDPALLPASPPATAAQGAAAYRRRLTPKQMEAEVFTRANRYIRLALAEDAHPLDRARGLADSRRLWDAVLNLVQDPDNALPAALRASLASVAHAVLRECDAPEPDLRFIATINDNIAAGLWS</sequence>
<reference evidence="1" key="1">
    <citation type="submission" date="2022-04" db="EMBL/GenBank/DDBJ databases">
        <title>Roseomonas acroporae sp. nov., isolated from coral Acropora digitifera.</title>
        <authorList>
            <person name="Sun H."/>
        </authorList>
    </citation>
    <scope>NUCLEOTIDE SEQUENCE</scope>
    <source>
        <strain evidence="1">NAR14</strain>
    </source>
</reference>
<dbReference type="Proteomes" id="UP001139516">
    <property type="component" value="Unassembled WGS sequence"/>
</dbReference>
<dbReference type="Pfam" id="PF07309">
    <property type="entry name" value="FlaF"/>
    <property type="match status" value="1"/>
</dbReference>
<dbReference type="GO" id="GO:0044781">
    <property type="term" value="P:bacterial-type flagellum organization"/>
    <property type="evidence" value="ECO:0007669"/>
    <property type="project" value="InterPro"/>
</dbReference>
<keyword evidence="1" id="KW-0969">Cilium</keyword>
<dbReference type="RefSeq" id="WP_248666789.1">
    <property type="nucleotide sequence ID" value="NZ_JALPRX010000036.1"/>
</dbReference>
<dbReference type="AlphaFoldDB" id="A0A9X2BW48"/>
<gene>
    <name evidence="1" type="ORF">M0638_09740</name>
</gene>
<accession>A0A9X2BW48</accession>
<protein>
    <submittedName>
        <fullName evidence="1">Flagellar biosynthesis regulator FlaF</fullName>
    </submittedName>
</protein>
<keyword evidence="1" id="KW-0966">Cell projection</keyword>
<proteinExistence type="predicted"/>